<evidence type="ECO:0000313" key="3">
    <source>
        <dbReference type="Proteomes" id="UP000029725"/>
    </source>
</evidence>
<reference evidence="2 3" key="1">
    <citation type="submission" date="2014-04" db="EMBL/GenBank/DDBJ databases">
        <title>A new species of microsporidia sheds light on the evolution of extreme parasitism.</title>
        <authorList>
            <person name="Haag K.L."/>
            <person name="James T.Y."/>
            <person name="Larsson R."/>
            <person name="Schaer T.M."/>
            <person name="Refardt D."/>
            <person name="Pombert J.-F."/>
            <person name="Ebert D."/>
        </authorList>
    </citation>
    <scope>NUCLEOTIDE SEQUENCE [LARGE SCALE GENOMIC DNA]</scope>
    <source>
        <strain evidence="2 3">UGP3</strain>
        <tissue evidence="2">Spores</tissue>
    </source>
</reference>
<organism evidence="2 3">
    <name type="scientific">Mitosporidium daphniae</name>
    <dbReference type="NCBI Taxonomy" id="1485682"/>
    <lineage>
        <taxon>Eukaryota</taxon>
        <taxon>Fungi</taxon>
        <taxon>Fungi incertae sedis</taxon>
        <taxon>Microsporidia</taxon>
        <taxon>Mitosporidium</taxon>
    </lineage>
</organism>
<gene>
    <name evidence="2" type="ORF">DI09_19p360</name>
</gene>
<evidence type="ECO:0000256" key="1">
    <source>
        <dbReference type="SAM" id="Phobius"/>
    </source>
</evidence>
<dbReference type="AlphaFoldDB" id="A0A098VTU1"/>
<keyword evidence="1" id="KW-1133">Transmembrane helix</keyword>
<keyword evidence="1" id="KW-0472">Membrane</keyword>
<comment type="caution">
    <text evidence="2">The sequence shown here is derived from an EMBL/GenBank/DDBJ whole genome shotgun (WGS) entry which is preliminary data.</text>
</comment>
<dbReference type="GeneID" id="25258887"/>
<proteinExistence type="predicted"/>
<feature type="transmembrane region" description="Helical" evidence="1">
    <location>
        <begin position="167"/>
        <end position="190"/>
    </location>
</feature>
<keyword evidence="1" id="KW-0812">Transmembrane</keyword>
<keyword evidence="3" id="KW-1185">Reference proteome</keyword>
<dbReference type="VEuPathDB" id="MicrosporidiaDB:DI09_19p360"/>
<dbReference type="RefSeq" id="XP_013238681.1">
    <property type="nucleotide sequence ID" value="XM_013383227.1"/>
</dbReference>
<dbReference type="EMBL" id="JMKJ01000110">
    <property type="protein sequence ID" value="KGG52254.1"/>
    <property type="molecule type" value="Genomic_DNA"/>
</dbReference>
<accession>A0A098VTU1</accession>
<dbReference type="HOGENOM" id="CLU_1294687_0_0_1"/>
<evidence type="ECO:0000313" key="2">
    <source>
        <dbReference type="EMBL" id="KGG52254.1"/>
    </source>
</evidence>
<protein>
    <submittedName>
        <fullName evidence="2">Uncharacterized protein</fullName>
    </submittedName>
</protein>
<sequence>MTSPDKKDGSQDSSTFFEPCSSFFESSSSFFESSSSFFKPGSSFCAPENGELINTEEKQPYSNQFLSKLLSKYFLDPLLLYQTSKQAALKTPRYSIYLPHDSLVAREVTPSQNIDISTIKKQNFQSSTDCHQYFDYSVDSPFGHYDEYPRDYNSRSETSQASIPLKALFFAISVPTFAILIVFSFSYLSFEGEKINALKELLKEWNALESNGA</sequence>
<dbReference type="Proteomes" id="UP000029725">
    <property type="component" value="Unassembled WGS sequence"/>
</dbReference>
<name>A0A098VTU1_9MICR</name>